<evidence type="ECO:0000259" key="9">
    <source>
        <dbReference type="SMART" id="SM00642"/>
    </source>
</evidence>
<reference evidence="10" key="1">
    <citation type="journal article" date="2021" name="PeerJ">
        <title>Extensive microbial diversity within the chicken gut microbiome revealed by metagenomics and culture.</title>
        <authorList>
            <person name="Gilroy R."/>
            <person name="Ravi A."/>
            <person name="Getino M."/>
            <person name="Pursley I."/>
            <person name="Horton D.L."/>
            <person name="Alikhan N.F."/>
            <person name="Baker D."/>
            <person name="Gharbi K."/>
            <person name="Hall N."/>
            <person name="Watson M."/>
            <person name="Adriaenssens E.M."/>
            <person name="Foster-Nyarko E."/>
            <person name="Jarju S."/>
            <person name="Secka A."/>
            <person name="Antonio M."/>
            <person name="Oren A."/>
            <person name="Chaudhuri R.R."/>
            <person name="La Ragione R."/>
            <person name="Hildebrand F."/>
            <person name="Pallen M.J."/>
        </authorList>
    </citation>
    <scope>NUCLEOTIDE SEQUENCE</scope>
    <source>
        <strain evidence="10">ChiGjej6B6-1540</strain>
    </source>
</reference>
<keyword evidence="6" id="KW-0119">Carbohydrate metabolism</keyword>
<feature type="active site" description="Proton donor" evidence="8">
    <location>
        <position position="336"/>
    </location>
</feature>
<evidence type="ECO:0000256" key="3">
    <source>
        <dbReference type="ARBA" id="ARBA00022600"/>
    </source>
</evidence>
<keyword evidence="4" id="KW-0328">Glycosyltransferase</keyword>
<reference evidence="10" key="2">
    <citation type="submission" date="2021-04" db="EMBL/GenBank/DDBJ databases">
        <authorList>
            <person name="Gilroy R."/>
        </authorList>
    </citation>
    <scope>NUCLEOTIDE SEQUENCE</scope>
    <source>
        <strain evidence="10">ChiGjej6B6-1540</strain>
    </source>
</reference>
<dbReference type="SUPFAM" id="SSF51445">
    <property type="entry name" value="(Trans)glycosidases"/>
    <property type="match status" value="1"/>
</dbReference>
<dbReference type="InterPro" id="IPR037439">
    <property type="entry name" value="Branching_enzy"/>
</dbReference>
<comment type="pathway">
    <text evidence="2">Glycan biosynthesis; glycogen biosynthesis.</text>
</comment>
<comment type="caution">
    <text evidence="10">The sequence shown here is derived from an EMBL/GenBank/DDBJ whole genome shotgun (WGS) entry which is preliminary data.</text>
</comment>
<name>A0A9D1RUR9_9FIRM</name>
<dbReference type="Pfam" id="PF02922">
    <property type="entry name" value="CBM_48"/>
    <property type="match status" value="1"/>
</dbReference>
<sequence length="594" mass="68417">MDHQSFYAGTCFDAYRHQGAHREEGDVVFRTFAPSAVRVSVIGDWNGWTETPMEKEYDGNFWVCRVGEGLPDGTRYKYRIWRRDGSFRDHCDPYGFGMELRPGTASVLRTLEGFPFGDQAWMAGRTDRKNGPLNIYELHLGSWKRKADGSWYSYTELIPMLIPYLLENGFDCVEFMPLSEHPCDESWGYQNTGFFSPTSRYGTARELMALVDACHRASIAVILDFVPVHFAVDDYALWNYDGTALYEYPHPAVGYSEWGSCNFMHARGEVRSFLQSAAHYWLEEYHFDGLRMDAVRNLIYWQGNPERGENQCGLTFLREMNQGLKERHPTAMLIAEDSSAHPGITAPVEAGGLGFDYKWDLGWMHDTLCYFRMPQEERKKGSDALTFSMDYYFNERYLLPLSHDEVVHGKASMMQKMEGLPEGKFPQARAFYLYMFAHPGKKLNFMGNELGQLTEWSEGGELPWALLEQEEHRQFQRFFRDLNLVYHYHPALWAGDYGPKGFRWLAMEEETCLFAIERQGRGERVVFTFNFSREPGELTLELGEGVKLQPLLDSDNTVYGGGSLWEEQPLEGEKGCFQLSAPPCSGRCWVVTEE</sequence>
<dbReference type="AlphaFoldDB" id="A0A9D1RUR9"/>
<dbReference type="EC" id="2.4.1.18" evidence="7"/>
<evidence type="ECO:0000256" key="5">
    <source>
        <dbReference type="ARBA" id="ARBA00023056"/>
    </source>
</evidence>
<keyword evidence="5" id="KW-0320">Glycogen biosynthesis</keyword>
<dbReference type="GO" id="GO:0005978">
    <property type="term" value="P:glycogen biosynthetic process"/>
    <property type="evidence" value="ECO:0007669"/>
    <property type="project" value="UniProtKB-UniRule"/>
</dbReference>
<feature type="active site" description="Nucleophile" evidence="8">
    <location>
        <position position="293"/>
    </location>
</feature>
<evidence type="ECO:0000313" key="10">
    <source>
        <dbReference type="EMBL" id="HIW94074.1"/>
    </source>
</evidence>
<dbReference type="Gene3D" id="3.20.20.80">
    <property type="entry name" value="Glycosidases"/>
    <property type="match status" value="1"/>
</dbReference>
<dbReference type="CDD" id="cd02855">
    <property type="entry name" value="E_set_GBE_prok_N"/>
    <property type="match status" value="1"/>
</dbReference>
<dbReference type="GO" id="GO:0004553">
    <property type="term" value="F:hydrolase activity, hydrolyzing O-glycosyl compounds"/>
    <property type="evidence" value="ECO:0007669"/>
    <property type="project" value="InterPro"/>
</dbReference>
<evidence type="ECO:0000256" key="7">
    <source>
        <dbReference type="NCBIfam" id="TIGR01515"/>
    </source>
</evidence>
<dbReference type="InterPro" id="IPR013783">
    <property type="entry name" value="Ig-like_fold"/>
</dbReference>
<dbReference type="Gene3D" id="2.60.40.1180">
    <property type="entry name" value="Golgi alpha-mannosidase II"/>
    <property type="match status" value="1"/>
</dbReference>
<evidence type="ECO:0000256" key="6">
    <source>
        <dbReference type="ARBA" id="ARBA00023277"/>
    </source>
</evidence>
<evidence type="ECO:0000256" key="2">
    <source>
        <dbReference type="ARBA" id="ARBA00004964"/>
    </source>
</evidence>
<dbReference type="PANTHER" id="PTHR43651:SF3">
    <property type="entry name" value="1,4-ALPHA-GLUCAN-BRANCHING ENZYME"/>
    <property type="match status" value="1"/>
</dbReference>
<dbReference type="PANTHER" id="PTHR43651">
    <property type="entry name" value="1,4-ALPHA-GLUCAN-BRANCHING ENZYME"/>
    <property type="match status" value="1"/>
</dbReference>
<proteinExistence type="predicted"/>
<evidence type="ECO:0000256" key="4">
    <source>
        <dbReference type="ARBA" id="ARBA00022676"/>
    </source>
</evidence>
<accession>A0A9D1RUR9</accession>
<dbReference type="InterPro" id="IPR017853">
    <property type="entry name" value="GH"/>
</dbReference>
<dbReference type="InterPro" id="IPR044143">
    <property type="entry name" value="GlgB_N_E_set_prok"/>
</dbReference>
<evidence type="ECO:0000256" key="1">
    <source>
        <dbReference type="ARBA" id="ARBA00002953"/>
    </source>
</evidence>
<evidence type="ECO:0000313" key="11">
    <source>
        <dbReference type="Proteomes" id="UP000824192"/>
    </source>
</evidence>
<dbReference type="NCBIfam" id="NF008967">
    <property type="entry name" value="PRK12313.1"/>
    <property type="match status" value="1"/>
</dbReference>
<dbReference type="NCBIfam" id="TIGR01515">
    <property type="entry name" value="branching_enzym"/>
    <property type="match status" value="1"/>
</dbReference>
<keyword evidence="3" id="KW-0321">Glycogen metabolism</keyword>
<dbReference type="InterPro" id="IPR006047">
    <property type="entry name" value="GH13_cat_dom"/>
</dbReference>
<dbReference type="EMBL" id="DXGA01000122">
    <property type="protein sequence ID" value="HIW94074.1"/>
    <property type="molecule type" value="Genomic_DNA"/>
</dbReference>
<protein>
    <recommendedName>
        <fullName evidence="7">1,4-alpha-glucan branching enzyme</fullName>
        <ecNumber evidence="7">2.4.1.18</ecNumber>
    </recommendedName>
</protein>
<dbReference type="PIRSF" id="PIRSF000463">
    <property type="entry name" value="GlgB"/>
    <property type="match status" value="1"/>
</dbReference>
<comment type="function">
    <text evidence="1">Catalyzes the formation of the alpha-1,6-glucosidic linkages in glycogen by scission of a 1,4-alpha-linked oligosaccharide from growing alpha-1,4-glucan chains and the subsequent attachment of the oligosaccharide to the alpha-1,6 position.</text>
</comment>
<feature type="domain" description="Glycosyl hydrolase family 13 catalytic" evidence="9">
    <location>
        <begin position="137"/>
        <end position="485"/>
    </location>
</feature>
<evidence type="ECO:0000256" key="8">
    <source>
        <dbReference type="PIRSR" id="PIRSR000463-1"/>
    </source>
</evidence>
<gene>
    <name evidence="10" type="primary">glgB</name>
    <name evidence="10" type="ORF">H9868_05985</name>
</gene>
<dbReference type="InterPro" id="IPR004193">
    <property type="entry name" value="Glyco_hydro_13_N"/>
</dbReference>
<dbReference type="Pfam" id="PF00128">
    <property type="entry name" value="Alpha-amylase"/>
    <property type="match status" value="1"/>
</dbReference>
<dbReference type="Gene3D" id="2.60.40.10">
    <property type="entry name" value="Immunoglobulins"/>
    <property type="match status" value="1"/>
</dbReference>
<dbReference type="Proteomes" id="UP000824192">
    <property type="component" value="Unassembled WGS sequence"/>
</dbReference>
<dbReference type="InterPro" id="IPR006407">
    <property type="entry name" value="GlgB"/>
</dbReference>
<dbReference type="CDD" id="cd11322">
    <property type="entry name" value="AmyAc_Glg_BE"/>
    <property type="match status" value="1"/>
</dbReference>
<organism evidence="10 11">
    <name type="scientific">Candidatus Flavonifractor merdipullorum</name>
    <dbReference type="NCBI Taxonomy" id="2838590"/>
    <lineage>
        <taxon>Bacteria</taxon>
        <taxon>Bacillati</taxon>
        <taxon>Bacillota</taxon>
        <taxon>Clostridia</taxon>
        <taxon>Eubacteriales</taxon>
        <taxon>Oscillospiraceae</taxon>
        <taxon>Flavonifractor</taxon>
    </lineage>
</organism>
<dbReference type="GO" id="GO:0003844">
    <property type="term" value="F:1,4-alpha-glucan branching enzyme activity"/>
    <property type="evidence" value="ECO:0007669"/>
    <property type="project" value="UniProtKB-UniRule"/>
</dbReference>
<dbReference type="GO" id="GO:0005829">
    <property type="term" value="C:cytosol"/>
    <property type="evidence" value="ECO:0007669"/>
    <property type="project" value="TreeGrafter"/>
</dbReference>
<keyword evidence="4" id="KW-0808">Transferase</keyword>
<dbReference type="InterPro" id="IPR013780">
    <property type="entry name" value="Glyco_hydro_b"/>
</dbReference>
<dbReference type="SMART" id="SM00642">
    <property type="entry name" value="Aamy"/>
    <property type="match status" value="1"/>
</dbReference>